<dbReference type="InterPro" id="IPR036242">
    <property type="entry name" value="Agglutinin_dom_sf"/>
</dbReference>
<reference evidence="2" key="1">
    <citation type="submission" date="2022-08" db="EMBL/GenBank/DDBJ databases">
        <authorList>
            <person name="Gutierrez-Valencia J."/>
        </authorList>
    </citation>
    <scope>NUCLEOTIDE SEQUENCE</scope>
</reference>
<dbReference type="Proteomes" id="UP001154282">
    <property type="component" value="Unassembled WGS sequence"/>
</dbReference>
<dbReference type="InterPro" id="IPR008998">
    <property type="entry name" value="Agglutinin"/>
</dbReference>
<organism evidence="2 3">
    <name type="scientific">Linum tenue</name>
    <dbReference type="NCBI Taxonomy" id="586396"/>
    <lineage>
        <taxon>Eukaryota</taxon>
        <taxon>Viridiplantae</taxon>
        <taxon>Streptophyta</taxon>
        <taxon>Embryophyta</taxon>
        <taxon>Tracheophyta</taxon>
        <taxon>Spermatophyta</taxon>
        <taxon>Magnoliopsida</taxon>
        <taxon>eudicotyledons</taxon>
        <taxon>Gunneridae</taxon>
        <taxon>Pentapetalae</taxon>
        <taxon>rosids</taxon>
        <taxon>fabids</taxon>
        <taxon>Malpighiales</taxon>
        <taxon>Linaceae</taxon>
        <taxon>Linum</taxon>
    </lineage>
</organism>
<sequence length="120" mass="12926">MAALPRFMVLYSKSVGKYLRHPSIGLAIGVAADKAWEPQAKFEVEPSAVHPFMVHIKCSYNNKYLQPIGGDAIGGWICPMADRPNENLVDWRCTLFQPEFGTGGGSGDVTVVQLSSGGAT</sequence>
<dbReference type="InterPro" id="IPR053237">
    <property type="entry name" value="Natterin_C"/>
</dbReference>
<evidence type="ECO:0000313" key="3">
    <source>
        <dbReference type="Proteomes" id="UP001154282"/>
    </source>
</evidence>
<dbReference type="Pfam" id="PF07468">
    <property type="entry name" value="Agglutinin"/>
    <property type="match status" value="1"/>
</dbReference>
<keyword evidence="3" id="KW-1185">Reference proteome</keyword>
<proteinExistence type="predicted"/>
<feature type="domain" description="Agglutinin" evidence="1">
    <location>
        <begin position="3"/>
        <end position="101"/>
    </location>
</feature>
<accession>A0AAV0IJH7</accession>
<protein>
    <recommendedName>
        <fullName evidence="1">Agglutinin domain-containing protein</fullName>
    </recommendedName>
</protein>
<dbReference type="PANTHER" id="PTHR39244">
    <property type="entry name" value="NATTERIN-4"/>
    <property type="match status" value="1"/>
</dbReference>
<dbReference type="Gene3D" id="2.80.10.50">
    <property type="match status" value="1"/>
</dbReference>
<gene>
    <name evidence="2" type="ORF">LITE_LOCUS9449</name>
</gene>
<dbReference type="PANTHER" id="PTHR39244:SF5">
    <property type="entry name" value="NATTERIN-3-LIKE"/>
    <property type="match status" value="1"/>
</dbReference>
<evidence type="ECO:0000313" key="2">
    <source>
        <dbReference type="EMBL" id="CAI0397183.1"/>
    </source>
</evidence>
<name>A0AAV0IJH7_9ROSI</name>
<comment type="caution">
    <text evidence="2">The sequence shown here is derived from an EMBL/GenBank/DDBJ whole genome shotgun (WGS) entry which is preliminary data.</text>
</comment>
<evidence type="ECO:0000259" key="1">
    <source>
        <dbReference type="Pfam" id="PF07468"/>
    </source>
</evidence>
<dbReference type="SUPFAM" id="SSF50382">
    <property type="entry name" value="Agglutinin"/>
    <property type="match status" value="1"/>
</dbReference>
<dbReference type="AlphaFoldDB" id="A0AAV0IJH7"/>
<dbReference type="EMBL" id="CAMGYJ010000004">
    <property type="protein sequence ID" value="CAI0397183.1"/>
    <property type="molecule type" value="Genomic_DNA"/>
</dbReference>